<feature type="compositionally biased region" description="Basic and acidic residues" evidence="1">
    <location>
        <begin position="217"/>
        <end position="227"/>
    </location>
</feature>
<sequence>MTTTASSSSSSSSMSQSSNHHAPLSAFVSFPSPYTQTLLVQALVSTLPAISLSLIPPPEDDPPPLQWADYDLLSFEKPHSNQTGYLTSSYVYRKALIRKHQLHLTITEYLAKCEHRGIRSVLAEGGVPKGWVIEIQFADELEEALMDDLWELAKVLRENEERTPGERQWFILKPGFADRAQGIRMFSTEDELQQIFLDFEPPSSDEEEEEEDEEVEQEVRPTRRESLTHSGPGRPGRGVEDDINDMAAKAAGLEVEDEGSDEGHLGTGVMISQLRHFVIQEYMSRPVLFDIHQGVRELHGGLAGHKFHLRAYVLLTGDYTVHVSRVMLALFSGSPYVHPTELHTHGSDPDIDLRPHLTNTCLQTDAYGAPMPSEELVKLFWELEGLDALHLSAGTGQHYGSRGQVGKEWLEGTFGRVGEVVAESVKAGVECGSFGLQLVPNAFEIFGVDLLCSFPDEPASTASITSTSASSSGGLPLPKVTLLEYNASPDFHQSGERLKKELLGMFKGVVRISVAPFFHINLDEEDEGDTNDGEQASGTLLRGETPGVGTNTNAGEEWEVGTEKWGWRLVGKGQIRGPGPS</sequence>
<dbReference type="InterPro" id="IPR004344">
    <property type="entry name" value="TTL/TTLL_fam"/>
</dbReference>
<dbReference type="Gene3D" id="3.30.470.20">
    <property type="entry name" value="ATP-grasp fold, B domain"/>
    <property type="match status" value="1"/>
</dbReference>
<dbReference type="InterPro" id="IPR027746">
    <property type="entry name" value="TTL"/>
</dbReference>
<feature type="region of interest" description="Disordered" evidence="1">
    <location>
        <begin position="201"/>
        <end position="241"/>
    </location>
</feature>
<evidence type="ECO:0000256" key="1">
    <source>
        <dbReference type="SAM" id="MobiDB-lite"/>
    </source>
</evidence>
<evidence type="ECO:0000313" key="2">
    <source>
        <dbReference type="EMBL" id="RSH93145.1"/>
    </source>
</evidence>
<proteinExistence type="predicted"/>
<protein>
    <submittedName>
        <fullName evidence="2">Uncharacterized protein</fullName>
    </submittedName>
</protein>
<keyword evidence="3" id="KW-1185">Reference proteome</keyword>
<dbReference type="PANTHER" id="PTHR47551">
    <property type="entry name" value="TUBULIN--TYROSINE LIGASE PBY1-RELATED"/>
    <property type="match status" value="1"/>
</dbReference>
<dbReference type="EMBL" id="RSCD01000004">
    <property type="protein sequence ID" value="RSH93145.1"/>
    <property type="molecule type" value="Genomic_DNA"/>
</dbReference>
<dbReference type="GO" id="GO:0000932">
    <property type="term" value="C:P-body"/>
    <property type="evidence" value="ECO:0007669"/>
    <property type="project" value="TreeGrafter"/>
</dbReference>
<dbReference type="STRING" id="1890683.A0A427YPZ0"/>
<evidence type="ECO:0000313" key="3">
    <source>
        <dbReference type="Proteomes" id="UP000279259"/>
    </source>
</evidence>
<accession>A0A427YPZ0</accession>
<feature type="region of interest" description="Disordered" evidence="1">
    <location>
        <begin position="524"/>
        <end position="557"/>
    </location>
</feature>
<comment type="caution">
    <text evidence="2">The sequence shown here is derived from an EMBL/GenBank/DDBJ whole genome shotgun (WGS) entry which is preliminary data.</text>
</comment>
<organism evidence="2 3">
    <name type="scientific">Saitozyma podzolica</name>
    <dbReference type="NCBI Taxonomy" id="1890683"/>
    <lineage>
        <taxon>Eukaryota</taxon>
        <taxon>Fungi</taxon>
        <taxon>Dikarya</taxon>
        <taxon>Basidiomycota</taxon>
        <taxon>Agaricomycotina</taxon>
        <taxon>Tremellomycetes</taxon>
        <taxon>Tremellales</taxon>
        <taxon>Trimorphomycetaceae</taxon>
        <taxon>Saitozyma</taxon>
    </lineage>
</organism>
<feature type="compositionally biased region" description="Acidic residues" evidence="1">
    <location>
        <begin position="203"/>
        <end position="216"/>
    </location>
</feature>
<dbReference type="PROSITE" id="PS51221">
    <property type="entry name" value="TTL"/>
    <property type="match status" value="1"/>
</dbReference>
<dbReference type="AlphaFoldDB" id="A0A427YPZ0"/>
<name>A0A427YPZ0_9TREE</name>
<dbReference type="FunFam" id="3.30.470.20:FF:000133">
    <property type="entry name" value="Probable tubulin--tyrosine ligase C12B10.04"/>
    <property type="match status" value="1"/>
</dbReference>
<dbReference type="PANTHER" id="PTHR47551:SF1">
    <property type="entry name" value="TUBULIN--TYROSINE LIGASE PBY1-RELATED"/>
    <property type="match status" value="1"/>
</dbReference>
<dbReference type="Pfam" id="PF03133">
    <property type="entry name" value="TTL"/>
    <property type="match status" value="1"/>
</dbReference>
<dbReference type="OrthoDB" id="202825at2759"/>
<dbReference type="Proteomes" id="UP000279259">
    <property type="component" value="Unassembled WGS sequence"/>
</dbReference>
<reference evidence="2 3" key="1">
    <citation type="submission" date="2018-11" db="EMBL/GenBank/DDBJ databases">
        <title>Genome sequence of Saitozyma podzolica DSM 27192.</title>
        <authorList>
            <person name="Aliyu H."/>
            <person name="Gorte O."/>
            <person name="Ochsenreither K."/>
        </authorList>
    </citation>
    <scope>NUCLEOTIDE SEQUENCE [LARGE SCALE GENOMIC DNA]</scope>
    <source>
        <strain evidence="2 3">DSM 27192</strain>
    </source>
</reference>
<gene>
    <name evidence="2" type="ORF">EHS25_007498</name>
</gene>